<name>A0A5C6CZY8_9BACT</name>
<dbReference type="SUPFAM" id="SSF49899">
    <property type="entry name" value="Concanavalin A-like lectins/glucanases"/>
    <property type="match status" value="1"/>
</dbReference>
<dbReference type="InterPro" id="IPR013320">
    <property type="entry name" value="ConA-like_dom_sf"/>
</dbReference>
<evidence type="ECO:0000259" key="3">
    <source>
        <dbReference type="Pfam" id="PF07596"/>
    </source>
</evidence>
<keyword evidence="6" id="KW-1185">Reference proteome</keyword>
<gene>
    <name evidence="5" type="ORF">Pla144_02730</name>
</gene>
<organism evidence="5 6">
    <name type="scientific">Bythopirellula polymerisocia</name>
    <dbReference type="NCBI Taxonomy" id="2528003"/>
    <lineage>
        <taxon>Bacteria</taxon>
        <taxon>Pseudomonadati</taxon>
        <taxon>Planctomycetota</taxon>
        <taxon>Planctomycetia</taxon>
        <taxon>Pirellulales</taxon>
        <taxon>Lacipirellulaceae</taxon>
        <taxon>Bythopirellula</taxon>
    </lineage>
</organism>
<sequence precursor="true">MFTRNLRFTMVVAVALLTSLANLYEGVGQQPVQSADPAVLSRDDFTGSLSLQWDVRREDPSHVSLTKHPGFLTITTQFGDLIERRSTAKNLYLTRAPKSFSNIQLTTCIDLFRPQANWNQAGLLCLTDEDNYVKFTVENNPQGGRHFVMIGESNGRPEIKSAADPMPTAQKLWLRITTKNGAYQFSVSADGNLFQICGSQPWGRRNGLESPQWVGLMAINGPDQAAPNIDASFDYFEVRRLETRQHYPGRLAWTLDEAIDHLRLYPRDVYMQYVALQLARNEGRLQEVTAIIQSVNPGQSRFAARQRQVDLFSIFSGQLAVQESLQLDAMAAEEPIEEQASNARAVVEGRAGPPPIGQQEVRKSDQSSTVAVSELEGPTIKSHPWQEMLADQSPVVSGLALNVPSDFYFVSFRSMNKLLDAADLSTLWGSHVFNQANREAQTHLVGERLLRQLAIEAEPELRPFYDTVVDEVALVGSDLFLREGSDVTLLFHVEQPAVFRMKLDQSLTKSENTNHGTRRTEGEYLGIEYVHVSTSDRQVYVYSAYPTPELHVRSNSLAGLKRVLETIVGHGKNSEPVERLGETNEFRYVRTLMPQGAAEEDGLIYLSDPFMRQMMSPKLRLTERRRLVCYNDLRMIGHAALMYRTQTGQVAKSLDDLVAANCVPGQFGQDKLACPDHGKYSLGSDGHTAVCSVHGYASYLTPCSELELADVSRAEAQAYRQFVEEYSRFWRLFFDPIAIRLQITPERYRAETIVLPLIDNTIYSGLVRSLGGEPEALDALPVPKRNIFSFAVRLNKEEILKQMGMEELLEEDSNETVSGQQVADTGRVINSLQQLSFGVHYYHDKHQRFPQAALFDSNGQSLLSWRVQILPFIGQQQLYEQFRLSEPWDSEHNRKLIAQMPDVFRPADHQLAATGKTKFVAPRADDTVFPANNQQVKFANIHDGLSQTIMILETDDEHAVVWTKPDDLNFDESQPQRELEIRPSGVFLAAFCDGRVCQIAREIDQPALAALLTRAGQETHTWQQFDRTPPPRRGAFGHLPVELVQKLRLGEFLTKGVGNQIGFHVYDSEPMFDLSLSRFMGMSLSSFRGGMIDDDFLFIFPLVGALNGPVYLSIPVQDHEIVDGFLNRLDDYLAQLARRLPRGWFFSVDQDYYRLSNTNGQSTRAYSIEFGPLKWRFFWDRIGDAVCIASKQAVLEDLSALESNGNAITAPVEDVSQALVRLRPQNWNRVLDTYRLGWEENQREACLNNLGPLSSLGRGIASSTEAGGQITEGELNQYAGRVYDVHHFCPDEGNYEISADGRTVACSAHGTALKPRQTEGPAEASELGQQMRRFRDLSITFSFLEDGLRAIVTLERQPGQPLHPNNLNAPDAKNTGN</sequence>
<dbReference type="InterPro" id="IPR041542">
    <property type="entry name" value="GH43_C2"/>
</dbReference>
<evidence type="ECO:0000313" key="5">
    <source>
        <dbReference type="EMBL" id="TWU29495.1"/>
    </source>
</evidence>
<dbReference type="Pfam" id="PF17851">
    <property type="entry name" value="GH43_C2"/>
    <property type="match status" value="1"/>
</dbReference>
<protein>
    <submittedName>
        <fullName evidence="5">Uncharacterized protein</fullName>
    </submittedName>
</protein>
<proteinExistence type="predicted"/>
<evidence type="ECO:0000256" key="2">
    <source>
        <dbReference type="SAM" id="SignalP"/>
    </source>
</evidence>
<dbReference type="EMBL" id="SJPS01000001">
    <property type="protein sequence ID" value="TWU29495.1"/>
    <property type="molecule type" value="Genomic_DNA"/>
</dbReference>
<feature type="chain" id="PRO_5022886450" evidence="2">
    <location>
        <begin position="24"/>
        <end position="1377"/>
    </location>
</feature>
<accession>A0A5C6CZY8</accession>
<dbReference type="InterPro" id="IPR011453">
    <property type="entry name" value="DUF1559"/>
</dbReference>
<dbReference type="PANTHER" id="PTHR30093:SF2">
    <property type="entry name" value="TYPE II SECRETION SYSTEM PROTEIN H"/>
    <property type="match status" value="1"/>
</dbReference>
<feature type="domain" description="DUF1559" evidence="3">
    <location>
        <begin position="830"/>
        <end position="983"/>
    </location>
</feature>
<keyword evidence="2" id="KW-0732">Signal</keyword>
<feature type="region of interest" description="Disordered" evidence="1">
    <location>
        <begin position="1355"/>
        <end position="1377"/>
    </location>
</feature>
<feature type="domain" description="Beta-xylosidase C-terminal Concanavalin A-like" evidence="4">
    <location>
        <begin position="42"/>
        <end position="238"/>
    </location>
</feature>
<reference evidence="5 6" key="1">
    <citation type="submission" date="2019-02" db="EMBL/GenBank/DDBJ databases">
        <title>Deep-cultivation of Planctomycetes and their phenomic and genomic characterization uncovers novel biology.</title>
        <authorList>
            <person name="Wiegand S."/>
            <person name="Jogler M."/>
            <person name="Boedeker C."/>
            <person name="Pinto D."/>
            <person name="Vollmers J."/>
            <person name="Rivas-Marin E."/>
            <person name="Kohn T."/>
            <person name="Peeters S.H."/>
            <person name="Heuer A."/>
            <person name="Rast P."/>
            <person name="Oberbeckmann S."/>
            <person name="Bunk B."/>
            <person name="Jeske O."/>
            <person name="Meyerdierks A."/>
            <person name="Storesund J.E."/>
            <person name="Kallscheuer N."/>
            <person name="Luecker S."/>
            <person name="Lage O.M."/>
            <person name="Pohl T."/>
            <person name="Merkel B.J."/>
            <person name="Hornburger P."/>
            <person name="Mueller R.-W."/>
            <person name="Bruemmer F."/>
            <person name="Labrenz M."/>
            <person name="Spormann A.M."/>
            <person name="Op Den Camp H."/>
            <person name="Overmann J."/>
            <person name="Amann R."/>
            <person name="Jetten M.S.M."/>
            <person name="Mascher T."/>
            <person name="Medema M.H."/>
            <person name="Devos D.P."/>
            <person name="Kaster A.-K."/>
            <person name="Ovreas L."/>
            <person name="Rohde M."/>
            <person name="Galperin M.Y."/>
            <person name="Jogler C."/>
        </authorList>
    </citation>
    <scope>NUCLEOTIDE SEQUENCE [LARGE SCALE GENOMIC DNA]</scope>
    <source>
        <strain evidence="5 6">Pla144</strain>
    </source>
</reference>
<feature type="signal peptide" evidence="2">
    <location>
        <begin position="1"/>
        <end position="23"/>
    </location>
</feature>
<dbReference type="PANTHER" id="PTHR30093">
    <property type="entry name" value="GENERAL SECRETION PATHWAY PROTEIN G"/>
    <property type="match status" value="1"/>
</dbReference>
<evidence type="ECO:0000259" key="4">
    <source>
        <dbReference type="Pfam" id="PF17851"/>
    </source>
</evidence>
<dbReference type="Pfam" id="PF07596">
    <property type="entry name" value="SBP_bac_10"/>
    <property type="match status" value="1"/>
</dbReference>
<dbReference type="Gene3D" id="2.60.120.200">
    <property type="match status" value="1"/>
</dbReference>
<feature type="compositionally biased region" description="Polar residues" evidence="1">
    <location>
        <begin position="1363"/>
        <end position="1377"/>
    </location>
</feature>
<comment type="caution">
    <text evidence="5">The sequence shown here is derived from an EMBL/GenBank/DDBJ whole genome shotgun (WGS) entry which is preliminary data.</text>
</comment>
<evidence type="ECO:0000313" key="6">
    <source>
        <dbReference type="Proteomes" id="UP000318437"/>
    </source>
</evidence>
<dbReference type="Proteomes" id="UP000318437">
    <property type="component" value="Unassembled WGS sequence"/>
</dbReference>
<dbReference type="RefSeq" id="WP_146447518.1">
    <property type="nucleotide sequence ID" value="NZ_SJPS01000001.1"/>
</dbReference>
<evidence type="ECO:0000256" key="1">
    <source>
        <dbReference type="SAM" id="MobiDB-lite"/>
    </source>
</evidence>
<dbReference type="OrthoDB" id="219532at2"/>